<dbReference type="AlphaFoldDB" id="A0A835PYZ2"/>
<accession>A0A835PYZ2</accession>
<dbReference type="Proteomes" id="UP000639772">
    <property type="component" value="Chromosome 12"/>
</dbReference>
<dbReference type="EMBL" id="JADCNM010000012">
    <property type="protein sequence ID" value="KAG0460094.1"/>
    <property type="molecule type" value="Genomic_DNA"/>
</dbReference>
<name>A0A835PYZ2_VANPL</name>
<feature type="region of interest" description="Disordered" evidence="1">
    <location>
        <begin position="50"/>
        <end position="84"/>
    </location>
</feature>
<feature type="chain" id="PRO_5033023338" evidence="2">
    <location>
        <begin position="25"/>
        <end position="84"/>
    </location>
</feature>
<evidence type="ECO:0000313" key="4">
    <source>
        <dbReference type="Proteomes" id="UP000639772"/>
    </source>
</evidence>
<keyword evidence="2" id="KW-0732">Signal</keyword>
<sequence length="84" mass="9078">MAGKLLQFLLLLMMLLSLQQTVMGGRPLMEVKGEYWTDWLPEFKQGRSSGGLLLQSLPKGPTTPSGPSGCTHNPGNHGGICPNR</sequence>
<evidence type="ECO:0000256" key="1">
    <source>
        <dbReference type="SAM" id="MobiDB-lite"/>
    </source>
</evidence>
<protein>
    <submittedName>
        <fullName evidence="3">Uncharacterized protein</fullName>
    </submittedName>
</protein>
<gene>
    <name evidence="3" type="ORF">HPP92_023222</name>
</gene>
<evidence type="ECO:0000313" key="3">
    <source>
        <dbReference type="EMBL" id="KAG0460094.1"/>
    </source>
</evidence>
<proteinExistence type="predicted"/>
<feature type="compositionally biased region" description="Low complexity" evidence="1">
    <location>
        <begin position="50"/>
        <end position="71"/>
    </location>
</feature>
<organism evidence="3 4">
    <name type="scientific">Vanilla planifolia</name>
    <name type="common">Vanilla</name>
    <dbReference type="NCBI Taxonomy" id="51239"/>
    <lineage>
        <taxon>Eukaryota</taxon>
        <taxon>Viridiplantae</taxon>
        <taxon>Streptophyta</taxon>
        <taxon>Embryophyta</taxon>
        <taxon>Tracheophyta</taxon>
        <taxon>Spermatophyta</taxon>
        <taxon>Magnoliopsida</taxon>
        <taxon>Liliopsida</taxon>
        <taxon>Asparagales</taxon>
        <taxon>Orchidaceae</taxon>
        <taxon>Vanilloideae</taxon>
        <taxon>Vanilleae</taxon>
        <taxon>Vanilla</taxon>
    </lineage>
</organism>
<comment type="caution">
    <text evidence="3">The sequence shown here is derived from an EMBL/GenBank/DDBJ whole genome shotgun (WGS) entry which is preliminary data.</text>
</comment>
<feature type="signal peptide" evidence="2">
    <location>
        <begin position="1"/>
        <end position="24"/>
    </location>
</feature>
<evidence type="ECO:0000256" key="2">
    <source>
        <dbReference type="SAM" id="SignalP"/>
    </source>
</evidence>
<reference evidence="3 4" key="1">
    <citation type="journal article" date="2020" name="Nat. Food">
        <title>A phased Vanilla planifolia genome enables genetic improvement of flavour and production.</title>
        <authorList>
            <person name="Hasing T."/>
            <person name="Tang H."/>
            <person name="Brym M."/>
            <person name="Khazi F."/>
            <person name="Huang T."/>
            <person name="Chambers A.H."/>
        </authorList>
    </citation>
    <scope>NUCLEOTIDE SEQUENCE [LARGE SCALE GENOMIC DNA]</scope>
    <source>
        <tissue evidence="3">Leaf</tissue>
    </source>
</reference>